<dbReference type="InterPro" id="IPR016181">
    <property type="entry name" value="Acyl_CoA_acyltransferase"/>
</dbReference>
<feature type="domain" description="N-acetyltransferase" evidence="3">
    <location>
        <begin position="136"/>
        <end position="284"/>
    </location>
</feature>
<proteinExistence type="predicted"/>
<dbReference type="EMBL" id="JAQIIO010000002">
    <property type="protein sequence ID" value="MDA5093315.1"/>
    <property type="molecule type" value="Genomic_DNA"/>
</dbReference>
<dbReference type="PANTHER" id="PTHR43877">
    <property type="entry name" value="AMINOALKYLPHOSPHONATE N-ACETYLTRANSFERASE-RELATED-RELATED"/>
    <property type="match status" value="1"/>
</dbReference>
<evidence type="ECO:0000256" key="1">
    <source>
        <dbReference type="ARBA" id="ARBA00022679"/>
    </source>
</evidence>
<dbReference type="PROSITE" id="PS51186">
    <property type="entry name" value="GNAT"/>
    <property type="match status" value="1"/>
</dbReference>
<keyword evidence="5" id="KW-1185">Reference proteome</keyword>
<dbReference type="CDD" id="cd04301">
    <property type="entry name" value="NAT_SF"/>
    <property type="match status" value="1"/>
</dbReference>
<dbReference type="InterPro" id="IPR050832">
    <property type="entry name" value="Bact_Acetyltransf"/>
</dbReference>
<keyword evidence="2 4" id="KW-0012">Acyltransferase</keyword>
<comment type="caution">
    <text evidence="4">The sequence shown here is derived from an EMBL/GenBank/DDBJ whole genome shotgun (WGS) entry which is preliminary data.</text>
</comment>
<dbReference type="Proteomes" id="UP001528040">
    <property type="component" value="Unassembled WGS sequence"/>
</dbReference>
<keyword evidence="1 4" id="KW-0808">Transferase</keyword>
<dbReference type="InterPro" id="IPR000182">
    <property type="entry name" value="GNAT_dom"/>
</dbReference>
<dbReference type="RefSeq" id="WP_271053014.1">
    <property type="nucleotide sequence ID" value="NZ_JAQIIO010000002.1"/>
</dbReference>
<protein>
    <submittedName>
        <fullName evidence="4">GNAT family N-acetyltransferase</fullName>
        <ecNumber evidence="4">2.3.1.-</ecNumber>
    </submittedName>
</protein>
<gene>
    <name evidence="4" type="ORF">O2N63_04365</name>
</gene>
<dbReference type="GO" id="GO:0016746">
    <property type="term" value="F:acyltransferase activity"/>
    <property type="evidence" value="ECO:0007669"/>
    <property type="project" value="UniProtKB-KW"/>
</dbReference>
<organism evidence="4 5">
    <name type="scientific">Aliiroseovarius salicola</name>
    <dbReference type="NCBI Taxonomy" id="3009082"/>
    <lineage>
        <taxon>Bacteria</taxon>
        <taxon>Pseudomonadati</taxon>
        <taxon>Pseudomonadota</taxon>
        <taxon>Alphaproteobacteria</taxon>
        <taxon>Rhodobacterales</taxon>
        <taxon>Paracoccaceae</taxon>
        <taxon>Aliiroseovarius</taxon>
    </lineage>
</organism>
<evidence type="ECO:0000313" key="4">
    <source>
        <dbReference type="EMBL" id="MDA5093315.1"/>
    </source>
</evidence>
<sequence length="284" mass="31003">MIRPARHGDEAAMMTFLSLHAETTMFMRAGLARFGLASSDHPHAAKYWVEDKSGEIVGVFSRSNAGFLNARGEGAIFWQGFHEAMQGQQIAGLNGAADIVKGMRAVLALEDAAYDLNRVEPLYRLDLDQMRDPGPDKIRKPKAEDADLLTRWFRAYHIEALGAADDETLTRVIADRVESTIATGHVRLMIEDGQPVAMTAFNAQLPDMVQIGGVYTPPEARGRGLARRVVAAHLNEVRAEGVKTAILFASGDAACRAYEAIGFERTGEYTLAILSHPVTIGVRI</sequence>
<dbReference type="Gene3D" id="3.40.630.30">
    <property type="match status" value="1"/>
</dbReference>
<name>A0ABT4VYG7_9RHOB</name>
<reference evidence="4 5" key="1">
    <citation type="submission" date="2023-01" db="EMBL/GenBank/DDBJ databases">
        <authorList>
            <person name="Yoon J.-W."/>
        </authorList>
    </citation>
    <scope>NUCLEOTIDE SEQUENCE [LARGE SCALE GENOMIC DNA]</scope>
    <source>
        <strain evidence="4 5">KMU-50</strain>
    </source>
</reference>
<evidence type="ECO:0000313" key="5">
    <source>
        <dbReference type="Proteomes" id="UP001528040"/>
    </source>
</evidence>
<accession>A0ABT4VYG7</accession>
<evidence type="ECO:0000259" key="3">
    <source>
        <dbReference type="PROSITE" id="PS51186"/>
    </source>
</evidence>
<dbReference type="SUPFAM" id="SSF55729">
    <property type="entry name" value="Acyl-CoA N-acyltransferases (Nat)"/>
    <property type="match status" value="1"/>
</dbReference>
<dbReference type="Pfam" id="PF00583">
    <property type="entry name" value="Acetyltransf_1"/>
    <property type="match status" value="1"/>
</dbReference>
<evidence type="ECO:0000256" key="2">
    <source>
        <dbReference type="ARBA" id="ARBA00023315"/>
    </source>
</evidence>
<dbReference type="EC" id="2.3.1.-" evidence="4"/>